<organism evidence="5 6">
    <name type="scientific">Candidatus Magasanikbacteria bacterium GW2011_GWA2_45_39</name>
    <dbReference type="NCBI Taxonomy" id="1619041"/>
    <lineage>
        <taxon>Bacteria</taxon>
        <taxon>Candidatus Magasanikiibacteriota</taxon>
    </lineage>
</organism>
<feature type="domain" description="PEP-utilising enzyme mobile" evidence="4">
    <location>
        <begin position="365"/>
        <end position="435"/>
    </location>
</feature>
<keyword evidence="5" id="KW-0670">Pyruvate</keyword>
<keyword evidence="5" id="KW-0808">Transferase</keyword>
<sequence length="443" mass="51355">MRKKFEWIKAVRRIYPPFYTSLIFSGYRTPAIWKSFLDFPYVLTDLMEIDAYWFYPSYHIKEFAQKIALRLFADKNFFQHIKKESLQREQTLRKSVSKGLGVFFAAYSNYMPTLGVFFICDDLIEGKVRELLLKCASAEHVEELMKYLTTPLYNNFNAQEQLDLCRTRDIAAHIKKYQWLHARYGYVEKYTPAKVKKTQRVLLEKGFIQQYTKEQRAIAHAVKEARVLLGTRAAYLIEVMRFFIYYRTQRTDIMALVSFEVKLQLEHLAHERGISYDDLLYCTLKEVRQRLPSSVVIAERKKQLTFVGDARGCHILIDEKHHAMVKRFLKSAATVNELKGKIAYEGLVRGFARVIIDFDELDKVKKGEVLITNMTTPNMVPAMRKTVAFVTNEGGITCHAAIMARELKKPCIIGTKIATQVIKTGDMVEVDAVHGVVKIIKRG</sequence>
<keyword evidence="3" id="KW-0067">ATP-binding</keyword>
<dbReference type="GO" id="GO:0005524">
    <property type="term" value="F:ATP binding"/>
    <property type="evidence" value="ECO:0007669"/>
    <property type="project" value="UniProtKB-KW"/>
</dbReference>
<evidence type="ECO:0000313" key="6">
    <source>
        <dbReference type="Proteomes" id="UP000033999"/>
    </source>
</evidence>
<dbReference type="Pfam" id="PF00391">
    <property type="entry name" value="PEP-utilizers"/>
    <property type="match status" value="1"/>
</dbReference>
<reference evidence="5 6" key="1">
    <citation type="journal article" date="2015" name="Nature">
        <title>rRNA introns, odd ribosomes, and small enigmatic genomes across a large radiation of phyla.</title>
        <authorList>
            <person name="Brown C.T."/>
            <person name="Hug L.A."/>
            <person name="Thomas B.C."/>
            <person name="Sharon I."/>
            <person name="Castelle C.J."/>
            <person name="Singh A."/>
            <person name="Wilkins M.J."/>
            <person name="Williams K.H."/>
            <person name="Banfield J.F."/>
        </authorList>
    </citation>
    <scope>NUCLEOTIDE SEQUENCE [LARGE SCALE GENOMIC DNA]</scope>
</reference>
<dbReference type="InterPro" id="IPR008279">
    <property type="entry name" value="PEP-util_enz_mobile_dom"/>
</dbReference>
<dbReference type="AlphaFoldDB" id="A0A0G1MFZ5"/>
<comment type="similarity">
    <text evidence="1">Belongs to the PEP-utilizing enzyme family.</text>
</comment>
<keyword evidence="2" id="KW-0547">Nucleotide-binding</keyword>
<evidence type="ECO:0000256" key="2">
    <source>
        <dbReference type="ARBA" id="ARBA00022741"/>
    </source>
</evidence>
<dbReference type="InterPro" id="IPR018274">
    <property type="entry name" value="PEP_util_AS"/>
</dbReference>
<comment type="caution">
    <text evidence="5">The sequence shown here is derived from an EMBL/GenBank/DDBJ whole genome shotgun (WGS) entry which is preliminary data.</text>
</comment>
<evidence type="ECO:0000256" key="3">
    <source>
        <dbReference type="ARBA" id="ARBA00022840"/>
    </source>
</evidence>
<evidence type="ECO:0000256" key="1">
    <source>
        <dbReference type="ARBA" id="ARBA00007837"/>
    </source>
</evidence>
<dbReference type="Gene3D" id="3.50.30.10">
    <property type="entry name" value="Phosphohistidine domain"/>
    <property type="match status" value="1"/>
</dbReference>
<dbReference type="GO" id="GO:0008986">
    <property type="term" value="F:pyruvate, water dikinase activity"/>
    <property type="evidence" value="ECO:0007669"/>
    <property type="project" value="InterPro"/>
</dbReference>
<dbReference type="InterPro" id="IPR036637">
    <property type="entry name" value="Phosphohistidine_dom_sf"/>
</dbReference>
<proteinExistence type="inferred from homology"/>
<dbReference type="PANTHER" id="PTHR43030">
    <property type="entry name" value="PHOSPHOENOLPYRUVATE SYNTHASE"/>
    <property type="match status" value="1"/>
</dbReference>
<dbReference type="PROSITE" id="PS00370">
    <property type="entry name" value="PEP_ENZYMES_PHOS_SITE"/>
    <property type="match status" value="1"/>
</dbReference>
<gene>
    <name evidence="5" type="ORF">UX10_C0017G0016</name>
</gene>
<dbReference type="PANTHER" id="PTHR43030:SF1">
    <property type="entry name" value="PHOSPHOENOLPYRUVATE SYNTHASE"/>
    <property type="match status" value="1"/>
</dbReference>
<dbReference type="Proteomes" id="UP000033999">
    <property type="component" value="Unassembled WGS sequence"/>
</dbReference>
<evidence type="ECO:0000259" key="4">
    <source>
        <dbReference type="Pfam" id="PF00391"/>
    </source>
</evidence>
<protein>
    <submittedName>
        <fullName evidence="5">Phosphoenolpyruvate synthase/pyruvate phosphate dikinase</fullName>
    </submittedName>
</protein>
<dbReference type="EMBL" id="LCKX01000017">
    <property type="protein sequence ID" value="KKU07017.1"/>
    <property type="molecule type" value="Genomic_DNA"/>
</dbReference>
<name>A0A0G1MFZ5_9BACT</name>
<evidence type="ECO:0000313" key="5">
    <source>
        <dbReference type="EMBL" id="KKU07017.1"/>
    </source>
</evidence>
<dbReference type="InterPro" id="IPR006319">
    <property type="entry name" value="PEP_synth"/>
</dbReference>
<keyword evidence="5" id="KW-0418">Kinase</keyword>
<accession>A0A0G1MFZ5</accession>
<dbReference type="SUPFAM" id="SSF52009">
    <property type="entry name" value="Phosphohistidine domain"/>
    <property type="match status" value="1"/>
</dbReference>